<name>M7SM58_EUTLA</name>
<dbReference type="SUPFAM" id="SSF48264">
    <property type="entry name" value="Cytochrome P450"/>
    <property type="match status" value="1"/>
</dbReference>
<dbReference type="AlphaFoldDB" id="M7SM58"/>
<organism evidence="1 2">
    <name type="scientific">Eutypa lata (strain UCR-EL1)</name>
    <name type="common">Grapevine dieback disease fungus</name>
    <name type="synonym">Eutypa armeniacae</name>
    <dbReference type="NCBI Taxonomy" id="1287681"/>
    <lineage>
        <taxon>Eukaryota</taxon>
        <taxon>Fungi</taxon>
        <taxon>Dikarya</taxon>
        <taxon>Ascomycota</taxon>
        <taxon>Pezizomycotina</taxon>
        <taxon>Sordariomycetes</taxon>
        <taxon>Xylariomycetidae</taxon>
        <taxon>Xylariales</taxon>
        <taxon>Diatrypaceae</taxon>
        <taxon>Eutypa</taxon>
    </lineage>
</organism>
<evidence type="ECO:0000313" key="2">
    <source>
        <dbReference type="Proteomes" id="UP000012174"/>
    </source>
</evidence>
<dbReference type="GO" id="GO:0020037">
    <property type="term" value="F:heme binding"/>
    <property type="evidence" value="ECO:0007669"/>
    <property type="project" value="InterPro"/>
</dbReference>
<sequence>MISNLTTAMSGLTGFYVFFWALLKLTQDPNEPPVVENTIPFLSSIISMVSKGSEFHNYLRDKYKLPVYTLRLPGSRLYIINDTSLIPVVQRQVRTLSISPIMVRVFSHFMGVSKRALGIMGRDPIEDHGFVHQITLETTKGLAPGPNLDDLNTKAVHILHTSLDKISKSQGPVTVEMFQWASLEIMMATTTAVYGARNPFRNSAVRTAYYKYEAGLITLITGFLPSVLARESLKARDTLTEAFVKYYSEAGLDEGSSIYSRNRYEYPTKLGVPIRDVAKMEVGGSIGLISNSMPATFWMIYHAFSDQIVLEDCRRELAKAVQEKDGLSARAVVEDHVLGGKYLLKKGSTVLIPSTVQHSSSSAWGEDVDVFNHKRVILLRFDIKPVNGVWDTAGYKEANAAFRLPKKDINVELIPRDGKKWHVFFSEPGKPM</sequence>
<accession>M7SM58</accession>
<dbReference type="EMBL" id="KB706427">
    <property type="protein sequence ID" value="EMR67464.1"/>
    <property type="molecule type" value="Genomic_DNA"/>
</dbReference>
<dbReference type="PANTHER" id="PTHR47582">
    <property type="entry name" value="P450, PUTATIVE (EUROFUNG)-RELATED"/>
    <property type="match status" value="1"/>
</dbReference>
<dbReference type="OMA" id="WMEASGD"/>
<gene>
    <name evidence="1" type="ORF">UCREL1_5532</name>
</gene>
<dbReference type="Gene3D" id="1.10.630.10">
    <property type="entry name" value="Cytochrome P450"/>
    <property type="match status" value="1"/>
</dbReference>
<dbReference type="GO" id="GO:0005506">
    <property type="term" value="F:iron ion binding"/>
    <property type="evidence" value="ECO:0007669"/>
    <property type="project" value="InterPro"/>
</dbReference>
<dbReference type="HOGENOM" id="CLU_018012_4_2_1"/>
<dbReference type="STRING" id="1287681.M7SM58"/>
<dbReference type="GO" id="GO:0016705">
    <property type="term" value="F:oxidoreductase activity, acting on paired donors, with incorporation or reduction of molecular oxygen"/>
    <property type="evidence" value="ECO:0007669"/>
    <property type="project" value="InterPro"/>
</dbReference>
<dbReference type="InterPro" id="IPR036396">
    <property type="entry name" value="Cyt_P450_sf"/>
</dbReference>
<dbReference type="eggNOG" id="KOG0684">
    <property type="taxonomic scope" value="Eukaryota"/>
</dbReference>
<dbReference type="Proteomes" id="UP000012174">
    <property type="component" value="Unassembled WGS sequence"/>
</dbReference>
<dbReference type="GO" id="GO:0004497">
    <property type="term" value="F:monooxygenase activity"/>
    <property type="evidence" value="ECO:0007669"/>
    <property type="project" value="InterPro"/>
</dbReference>
<dbReference type="OrthoDB" id="3366823at2759"/>
<evidence type="ECO:0000313" key="1">
    <source>
        <dbReference type="EMBL" id="EMR67464.1"/>
    </source>
</evidence>
<dbReference type="InterPro" id="IPR053007">
    <property type="entry name" value="CYP450_monoxygenase_sec-met"/>
</dbReference>
<keyword evidence="2" id="KW-1185">Reference proteome</keyword>
<proteinExistence type="predicted"/>
<reference evidence="2" key="1">
    <citation type="journal article" date="2013" name="Genome Announc.">
        <title>Draft genome sequence of the grapevine dieback fungus Eutypa lata UCR-EL1.</title>
        <authorList>
            <person name="Blanco-Ulate B."/>
            <person name="Rolshausen P.E."/>
            <person name="Cantu D."/>
        </authorList>
    </citation>
    <scope>NUCLEOTIDE SEQUENCE [LARGE SCALE GENOMIC DNA]</scope>
    <source>
        <strain evidence="2">UCR-EL1</strain>
    </source>
</reference>
<dbReference type="PANTHER" id="PTHR47582:SF1">
    <property type="entry name" value="P450, PUTATIVE (EUROFUNG)-RELATED"/>
    <property type="match status" value="1"/>
</dbReference>
<dbReference type="KEGG" id="ela:UCREL1_5532"/>
<protein>
    <submittedName>
        <fullName evidence="1">Putative cytochrome p450 oxidoreductase protein</fullName>
    </submittedName>
</protein>